<accession>A0A0N4X0H3</accession>
<dbReference type="OrthoDB" id="5835493at2759"/>
<evidence type="ECO:0000313" key="2">
    <source>
        <dbReference type="Proteomes" id="UP000268014"/>
    </source>
</evidence>
<name>A0A0N4X0H3_HAEPC</name>
<gene>
    <name evidence="1" type="ORF">HPLM_LOCUS17746</name>
</gene>
<reference evidence="3" key="1">
    <citation type="submission" date="2017-02" db="UniProtKB">
        <authorList>
            <consortium name="WormBaseParasite"/>
        </authorList>
    </citation>
    <scope>IDENTIFICATION</scope>
</reference>
<sequence>MGFNSAYAHFQIECYADHVSQCSPRLKIQIEVASEERKSLATKELESPTENKQALKKFIHRVKESVGIAQRTRYSDKLCDDFEQLDNYKQCLDRLNWSLCQAIQGNPSFRKHGSCLAPPPDEDEYELIAELLKNNDIFKDVQNRDTQVSLYEKQAVEHREFIKEARHALHHIRKFIVKDYPAIGIQRKGSISFLTNDFRKF</sequence>
<evidence type="ECO:0000313" key="1">
    <source>
        <dbReference type="EMBL" id="VDO66746.1"/>
    </source>
</evidence>
<organism evidence="3">
    <name type="scientific">Haemonchus placei</name>
    <name type="common">Barber's pole worm</name>
    <dbReference type="NCBI Taxonomy" id="6290"/>
    <lineage>
        <taxon>Eukaryota</taxon>
        <taxon>Metazoa</taxon>
        <taxon>Ecdysozoa</taxon>
        <taxon>Nematoda</taxon>
        <taxon>Chromadorea</taxon>
        <taxon>Rhabditida</taxon>
        <taxon>Rhabditina</taxon>
        <taxon>Rhabditomorpha</taxon>
        <taxon>Strongyloidea</taxon>
        <taxon>Trichostrongylidae</taxon>
        <taxon>Haemonchus</taxon>
    </lineage>
</organism>
<dbReference type="WBParaSite" id="HPLM_0001775401-mRNA-1">
    <property type="protein sequence ID" value="HPLM_0001775401-mRNA-1"/>
    <property type="gene ID" value="HPLM_0001775401"/>
</dbReference>
<evidence type="ECO:0000313" key="3">
    <source>
        <dbReference type="WBParaSite" id="HPLM_0001775401-mRNA-1"/>
    </source>
</evidence>
<keyword evidence="2" id="KW-1185">Reference proteome</keyword>
<dbReference type="EMBL" id="UZAF01020130">
    <property type="protein sequence ID" value="VDO66746.1"/>
    <property type="molecule type" value="Genomic_DNA"/>
</dbReference>
<protein>
    <submittedName>
        <fullName evidence="1 3">Uncharacterized protein</fullName>
    </submittedName>
</protein>
<dbReference type="Proteomes" id="UP000268014">
    <property type="component" value="Unassembled WGS sequence"/>
</dbReference>
<reference evidence="1 2" key="2">
    <citation type="submission" date="2018-11" db="EMBL/GenBank/DDBJ databases">
        <authorList>
            <consortium name="Pathogen Informatics"/>
        </authorList>
    </citation>
    <scope>NUCLEOTIDE SEQUENCE [LARGE SCALE GENOMIC DNA]</scope>
    <source>
        <strain evidence="1 2">MHpl1</strain>
    </source>
</reference>
<dbReference type="AlphaFoldDB" id="A0A0N4X0H3"/>
<proteinExistence type="predicted"/>